<proteinExistence type="predicted"/>
<gene>
    <name evidence="1" type="ORF">QR674_07870</name>
</gene>
<organism evidence="1 2">
    <name type="scientific">Acinetobacter chinensis</name>
    <dbReference type="NCBI Taxonomy" id="2004650"/>
    <lineage>
        <taxon>Bacteria</taxon>
        <taxon>Pseudomonadati</taxon>
        <taxon>Pseudomonadota</taxon>
        <taxon>Gammaproteobacteria</taxon>
        <taxon>Moraxellales</taxon>
        <taxon>Moraxellaceae</taxon>
        <taxon>Acinetobacter</taxon>
    </lineage>
</organism>
<evidence type="ECO:0000313" key="2">
    <source>
        <dbReference type="Proteomes" id="UP001278188"/>
    </source>
</evidence>
<dbReference type="Proteomes" id="UP001278188">
    <property type="component" value="Unassembled WGS sequence"/>
</dbReference>
<reference evidence="1 2" key="1">
    <citation type="submission" date="2023-06" db="EMBL/GenBank/DDBJ databases">
        <title>Genomic Analysis of Acinetobacter Strains Recovered from South Australian Aquatic Samples provides Insights into the Circulation of Antibiotic Resistance determinants in the Environment.</title>
        <authorList>
            <person name="Tobin L."/>
            <person name="Jarocki V.M."/>
            <person name="Kenyon J."/>
            <person name="Drigo B."/>
            <person name="Donner E."/>
            <person name="Djordjevic S.P."/>
            <person name="Hamidian M."/>
        </authorList>
    </citation>
    <scope>NUCLEOTIDE SEQUENCE [LARGE SCALE GENOMIC DNA]</scope>
    <source>
        <strain evidence="1 2">SAAc652</strain>
    </source>
</reference>
<evidence type="ECO:0008006" key="3">
    <source>
        <dbReference type="Google" id="ProtNLM"/>
    </source>
</evidence>
<comment type="caution">
    <text evidence="1">The sequence shown here is derived from an EMBL/GenBank/DDBJ whole genome shotgun (WGS) entry which is preliminary data.</text>
</comment>
<dbReference type="RefSeq" id="WP_317083296.1">
    <property type="nucleotide sequence ID" value="NZ_JASVDY010000002.1"/>
</dbReference>
<evidence type="ECO:0000313" key="1">
    <source>
        <dbReference type="EMBL" id="MDV2468899.1"/>
    </source>
</evidence>
<protein>
    <recommendedName>
        <fullName evidence="3">Lipocalin-like domain-containing protein</fullName>
    </recommendedName>
</protein>
<name>A0ABU3WEQ6_9GAMM</name>
<sequence>MKKILIAGVIGFGLVLSGCGKSEAEKAKETVEMNEIDIESKTGEWQVVVNRDEMRNTESKWLALRSSNNADLNFPYDGENRLQLDILDSKSGSARIFLTIDKGQYDCGSYGCSVSIKFGNNPVQDVRFHEYDTQGSDGTILVLDGGSSKPFLQNIRTFKTIIVEVPFYSNGLKQFKFNTKKFNEAEKQI</sequence>
<dbReference type="EMBL" id="JASVDY010000002">
    <property type="protein sequence ID" value="MDV2468899.1"/>
    <property type="molecule type" value="Genomic_DNA"/>
</dbReference>
<dbReference type="PROSITE" id="PS51257">
    <property type="entry name" value="PROKAR_LIPOPROTEIN"/>
    <property type="match status" value="1"/>
</dbReference>
<keyword evidence="2" id="KW-1185">Reference proteome</keyword>
<accession>A0ABU3WEQ6</accession>